<protein>
    <recommendedName>
        <fullName evidence="2">F-box domain-containing protein</fullName>
    </recommendedName>
</protein>
<keyword evidence="4" id="KW-1185">Reference proteome</keyword>
<dbReference type="InterPro" id="IPR001810">
    <property type="entry name" value="F-box_dom"/>
</dbReference>
<name>A0A284QTA9_ARMOS</name>
<evidence type="ECO:0000259" key="2">
    <source>
        <dbReference type="PROSITE" id="PS50181"/>
    </source>
</evidence>
<proteinExistence type="predicted"/>
<evidence type="ECO:0000256" key="1">
    <source>
        <dbReference type="SAM" id="MobiDB-lite"/>
    </source>
</evidence>
<feature type="region of interest" description="Disordered" evidence="1">
    <location>
        <begin position="1"/>
        <end position="39"/>
    </location>
</feature>
<evidence type="ECO:0000313" key="3">
    <source>
        <dbReference type="EMBL" id="SJK99724.1"/>
    </source>
</evidence>
<evidence type="ECO:0000313" key="4">
    <source>
        <dbReference type="Proteomes" id="UP000219338"/>
    </source>
</evidence>
<dbReference type="EMBL" id="FUEG01000002">
    <property type="protein sequence ID" value="SJK99724.1"/>
    <property type="molecule type" value="Genomic_DNA"/>
</dbReference>
<dbReference type="Proteomes" id="UP000219338">
    <property type="component" value="Unassembled WGS sequence"/>
</dbReference>
<feature type="compositionally biased region" description="Low complexity" evidence="1">
    <location>
        <begin position="1"/>
        <end position="38"/>
    </location>
</feature>
<organism evidence="3 4">
    <name type="scientific">Armillaria ostoyae</name>
    <name type="common">Armillaria root rot fungus</name>
    <dbReference type="NCBI Taxonomy" id="47428"/>
    <lineage>
        <taxon>Eukaryota</taxon>
        <taxon>Fungi</taxon>
        <taxon>Dikarya</taxon>
        <taxon>Basidiomycota</taxon>
        <taxon>Agaricomycotina</taxon>
        <taxon>Agaricomycetes</taxon>
        <taxon>Agaricomycetidae</taxon>
        <taxon>Agaricales</taxon>
        <taxon>Marasmiineae</taxon>
        <taxon>Physalacriaceae</taxon>
        <taxon>Armillaria</taxon>
    </lineage>
</organism>
<dbReference type="AlphaFoldDB" id="A0A284QTA9"/>
<accession>A0A284QTA9</accession>
<feature type="domain" description="F-box" evidence="2">
    <location>
        <begin position="356"/>
        <end position="401"/>
    </location>
</feature>
<dbReference type="PROSITE" id="PS50181">
    <property type="entry name" value="FBOX"/>
    <property type="match status" value="1"/>
</dbReference>
<gene>
    <name evidence="3" type="ORF">ARMOST_03035</name>
</gene>
<sequence length="694" mass="77398">MSLSLALSSSSASSRANSSLFEHNTSSESQTDCSSSLSRCTSEASTSERVFKVEFTYERVSFQPYSTPRKRPDAETGPLLLLDDDLGYEAEPEERIKSPSWTRTKVYRKKREGRRSSGTRRVSAQGTSFGGAVGLGLGLPSQYSLSGVATISQPDDSPILPEKPRLVAVDLADSPSPILLPPPCINVANYYYPLGETDTDLVLDPLSQVLPAQPESVVLLPASVNETTESLVEQLNGFGLGISLGHDMRGINIVIPEKATSAAKVSSAGFSTIPLVVPHPPVASPNLVSASLYETSSSRSINCRKSSVRRRSSLSRKYEPMSPRLLQSPKHKVLPSFEKELDSRSNPQRHGQPTHTVMLATIPVDTFLEILRYVSLQDLCALSVCCKGFLPSCRDGIYGAIWHPNAVEAFPVLLGDRSLAERVGFLDLSDARWRPDDARKRGYLSLIAQTLPCLRNLRHLKLRILCKGSWVLNGCRDAFRLSSFEVDFYTDEDLLAFLDHQCEIEDLTFVHSLPPYLTVRSTSLPRLARLNAAASWVDSLLPGRRVARIHFTSPPVRALDVLVRTTCSVEMVRLPYNYVRTTPLATLCLWLRGVREFWIDSVYMFDDDVEQCLHYLVSSLASLQHLFLVVTSMYINRDLESSITKMTIDAPQFERFTVIYRSGDIRRFYYQMTGDSDVVISWVRNEDGSWHKVL</sequence>
<dbReference type="SUPFAM" id="SSF81383">
    <property type="entry name" value="F-box domain"/>
    <property type="match status" value="1"/>
</dbReference>
<dbReference type="Pfam" id="PF00646">
    <property type="entry name" value="F-box"/>
    <property type="match status" value="1"/>
</dbReference>
<reference evidence="4" key="1">
    <citation type="journal article" date="2017" name="Nat. Ecol. Evol.">
        <title>Genome expansion and lineage-specific genetic innovations in the forest pathogenic fungi Armillaria.</title>
        <authorList>
            <person name="Sipos G."/>
            <person name="Prasanna A.N."/>
            <person name="Walter M.C."/>
            <person name="O'Connor E."/>
            <person name="Balint B."/>
            <person name="Krizsan K."/>
            <person name="Kiss B."/>
            <person name="Hess J."/>
            <person name="Varga T."/>
            <person name="Slot J."/>
            <person name="Riley R."/>
            <person name="Boka B."/>
            <person name="Rigling D."/>
            <person name="Barry K."/>
            <person name="Lee J."/>
            <person name="Mihaltcheva S."/>
            <person name="LaButti K."/>
            <person name="Lipzen A."/>
            <person name="Waldron R."/>
            <person name="Moloney N.M."/>
            <person name="Sperisen C."/>
            <person name="Kredics L."/>
            <person name="Vagvoelgyi C."/>
            <person name="Patrignani A."/>
            <person name="Fitzpatrick D."/>
            <person name="Nagy I."/>
            <person name="Doyle S."/>
            <person name="Anderson J.B."/>
            <person name="Grigoriev I.V."/>
            <person name="Gueldener U."/>
            <person name="Muensterkoetter M."/>
            <person name="Nagy L.G."/>
        </authorList>
    </citation>
    <scope>NUCLEOTIDE SEQUENCE [LARGE SCALE GENOMIC DNA]</scope>
    <source>
        <strain evidence="4">C18/9</strain>
    </source>
</reference>
<dbReference type="OrthoDB" id="2983088at2759"/>
<dbReference type="InterPro" id="IPR036047">
    <property type="entry name" value="F-box-like_dom_sf"/>
</dbReference>